<name>A0ACC2GBE5_DALPE</name>
<protein>
    <submittedName>
        <fullName evidence="1">Uncharacterized protein</fullName>
    </submittedName>
</protein>
<evidence type="ECO:0000313" key="1">
    <source>
        <dbReference type="EMBL" id="KAJ8000961.1"/>
    </source>
</evidence>
<keyword evidence="2" id="KW-1185">Reference proteome</keyword>
<comment type="caution">
    <text evidence="1">The sequence shown here is derived from an EMBL/GenBank/DDBJ whole genome shotgun (WGS) entry which is preliminary data.</text>
</comment>
<sequence>MVSLVTVACVCCLEFLVETTKGRGHREISDYLVGGIRVHAPPYTLARPCSHQSTPLNSHSAVSPLSGAGVSERWPGLGEGEGGYPQTDLAPLHTTGCP</sequence>
<evidence type="ECO:0000313" key="2">
    <source>
        <dbReference type="Proteomes" id="UP001157502"/>
    </source>
</evidence>
<reference evidence="1" key="1">
    <citation type="submission" date="2021-05" db="EMBL/GenBank/DDBJ databases">
        <authorList>
            <person name="Pan Q."/>
            <person name="Jouanno E."/>
            <person name="Zahm M."/>
            <person name="Klopp C."/>
            <person name="Cabau C."/>
            <person name="Louis A."/>
            <person name="Berthelot C."/>
            <person name="Parey E."/>
            <person name="Roest Crollius H."/>
            <person name="Montfort J."/>
            <person name="Robinson-Rechavi M."/>
            <person name="Bouchez O."/>
            <person name="Lampietro C."/>
            <person name="Lopez Roques C."/>
            <person name="Donnadieu C."/>
            <person name="Postlethwait J."/>
            <person name="Bobe J."/>
            <person name="Dillon D."/>
            <person name="Chandos A."/>
            <person name="von Hippel F."/>
            <person name="Guiguen Y."/>
        </authorList>
    </citation>
    <scope>NUCLEOTIDE SEQUENCE</scope>
    <source>
        <strain evidence="1">YG-Jan2019</strain>
    </source>
</reference>
<accession>A0ACC2GBE5</accession>
<proteinExistence type="predicted"/>
<dbReference type="EMBL" id="CM055742">
    <property type="protein sequence ID" value="KAJ8000961.1"/>
    <property type="molecule type" value="Genomic_DNA"/>
</dbReference>
<gene>
    <name evidence="1" type="ORF">DPEC_G00185800</name>
</gene>
<organism evidence="1 2">
    <name type="scientific">Dallia pectoralis</name>
    <name type="common">Alaska blackfish</name>
    <dbReference type="NCBI Taxonomy" id="75939"/>
    <lineage>
        <taxon>Eukaryota</taxon>
        <taxon>Metazoa</taxon>
        <taxon>Chordata</taxon>
        <taxon>Craniata</taxon>
        <taxon>Vertebrata</taxon>
        <taxon>Euteleostomi</taxon>
        <taxon>Actinopterygii</taxon>
        <taxon>Neopterygii</taxon>
        <taxon>Teleostei</taxon>
        <taxon>Protacanthopterygii</taxon>
        <taxon>Esociformes</taxon>
        <taxon>Umbridae</taxon>
        <taxon>Dallia</taxon>
    </lineage>
</organism>
<dbReference type="Proteomes" id="UP001157502">
    <property type="component" value="Chromosome 15"/>
</dbReference>